<dbReference type="InterPro" id="IPR003593">
    <property type="entry name" value="AAA+_ATPase"/>
</dbReference>
<dbReference type="FunFam" id="3.40.50.300:FF:001031">
    <property type="entry name" value="Iron ABC transporter ATP-binding protein"/>
    <property type="match status" value="1"/>
</dbReference>
<reference evidence="4" key="1">
    <citation type="submission" date="2021-01" db="EMBL/GenBank/DDBJ databases">
        <title>KCTC 19127 draft genome.</title>
        <authorList>
            <person name="An D."/>
        </authorList>
    </citation>
    <scope>NUCLEOTIDE SEQUENCE</scope>
    <source>
        <strain evidence="4">KCTC 19127</strain>
    </source>
</reference>
<keyword evidence="2 4" id="KW-0067">ATP-binding</keyword>
<dbReference type="EMBL" id="JAERWL010000006">
    <property type="protein sequence ID" value="MBM9476188.1"/>
    <property type="molecule type" value="Genomic_DNA"/>
</dbReference>
<comment type="caution">
    <text evidence="4">The sequence shown here is derived from an EMBL/GenBank/DDBJ whole genome shotgun (WGS) entry which is preliminary data.</text>
</comment>
<dbReference type="Gene3D" id="3.40.50.300">
    <property type="entry name" value="P-loop containing nucleotide triphosphate hydrolases"/>
    <property type="match status" value="1"/>
</dbReference>
<dbReference type="GO" id="GO:0016887">
    <property type="term" value="F:ATP hydrolysis activity"/>
    <property type="evidence" value="ECO:0007669"/>
    <property type="project" value="InterPro"/>
</dbReference>
<keyword evidence="1" id="KW-0547">Nucleotide-binding</keyword>
<name>A0A939BZZ4_9ACTN</name>
<feature type="domain" description="ABC transporter" evidence="3">
    <location>
        <begin position="28"/>
        <end position="268"/>
    </location>
</feature>
<dbReference type="SUPFAM" id="SSF52540">
    <property type="entry name" value="P-loop containing nucleoside triphosphate hydrolases"/>
    <property type="match status" value="1"/>
</dbReference>
<organism evidence="4 5">
    <name type="scientific">Nakamurella flavida</name>
    <dbReference type="NCBI Taxonomy" id="363630"/>
    <lineage>
        <taxon>Bacteria</taxon>
        <taxon>Bacillati</taxon>
        <taxon>Actinomycetota</taxon>
        <taxon>Actinomycetes</taxon>
        <taxon>Nakamurellales</taxon>
        <taxon>Nakamurellaceae</taxon>
        <taxon>Nakamurella</taxon>
    </lineage>
</organism>
<sequence>MAHVTATGVTSASRIPRPSLVPGPESVVHLLQATVRRGEAVLLDAVNWDVQADERWVVLGPNGAGKTTLLQLAAAALHPTSGRVHVLGERLGAVDVNQIRPRIGVSSAALASRVDPTEKVRDVVVSAGYGVLGRWREEYDALDFARAQELMDAMGVAALGDRTYGTLSEGERKRTLAARALMADPELLLLDEPTAGLDLGGREDLLARLSRLAVDPSGPTTILVTHHVEEIPLDFSHVMLMKAGRVVAAGPIERALTEETLAETFGMTLRLDRQDGRYFAYAAR</sequence>
<dbReference type="InterPro" id="IPR003439">
    <property type="entry name" value="ABC_transporter-like_ATP-bd"/>
</dbReference>
<evidence type="ECO:0000313" key="4">
    <source>
        <dbReference type="EMBL" id="MBM9476188.1"/>
    </source>
</evidence>
<dbReference type="InterPro" id="IPR027417">
    <property type="entry name" value="P-loop_NTPase"/>
</dbReference>
<dbReference type="PANTHER" id="PTHR43158:SF2">
    <property type="entry name" value="SKFA PEPTIDE EXPORT ATP-BINDING PROTEIN SKFE"/>
    <property type="match status" value="1"/>
</dbReference>
<dbReference type="Proteomes" id="UP000663801">
    <property type="component" value="Unassembled WGS sequence"/>
</dbReference>
<evidence type="ECO:0000256" key="1">
    <source>
        <dbReference type="ARBA" id="ARBA00022741"/>
    </source>
</evidence>
<proteinExistence type="predicted"/>
<dbReference type="Pfam" id="PF00005">
    <property type="entry name" value="ABC_tran"/>
    <property type="match status" value="1"/>
</dbReference>
<gene>
    <name evidence="4" type="ORF">JL107_07000</name>
</gene>
<dbReference type="SMART" id="SM00382">
    <property type="entry name" value="AAA"/>
    <property type="match status" value="1"/>
</dbReference>
<evidence type="ECO:0000256" key="2">
    <source>
        <dbReference type="ARBA" id="ARBA00022840"/>
    </source>
</evidence>
<keyword evidence="5" id="KW-1185">Reference proteome</keyword>
<dbReference type="PROSITE" id="PS50893">
    <property type="entry name" value="ABC_TRANSPORTER_2"/>
    <property type="match status" value="1"/>
</dbReference>
<accession>A0A939BZZ4</accession>
<dbReference type="GO" id="GO:0005524">
    <property type="term" value="F:ATP binding"/>
    <property type="evidence" value="ECO:0007669"/>
    <property type="project" value="UniProtKB-KW"/>
</dbReference>
<evidence type="ECO:0000259" key="3">
    <source>
        <dbReference type="PROSITE" id="PS50893"/>
    </source>
</evidence>
<evidence type="ECO:0000313" key="5">
    <source>
        <dbReference type="Proteomes" id="UP000663801"/>
    </source>
</evidence>
<protein>
    <submittedName>
        <fullName evidence="4">ABC transporter ATP-binding protein</fullName>
    </submittedName>
</protein>
<dbReference type="AlphaFoldDB" id="A0A939BZZ4"/>
<dbReference type="PANTHER" id="PTHR43158">
    <property type="entry name" value="SKFA PEPTIDE EXPORT ATP-BINDING PROTEIN SKFE"/>
    <property type="match status" value="1"/>
</dbReference>